<dbReference type="CDD" id="cd00093">
    <property type="entry name" value="HTH_XRE"/>
    <property type="match status" value="1"/>
</dbReference>
<dbReference type="OrthoDB" id="3213425at2"/>
<proteinExistence type="predicted"/>
<dbReference type="SMART" id="SM00530">
    <property type="entry name" value="HTH_XRE"/>
    <property type="match status" value="1"/>
</dbReference>
<dbReference type="Gene3D" id="1.10.260.40">
    <property type="entry name" value="lambda repressor-like DNA-binding domains"/>
    <property type="match status" value="1"/>
</dbReference>
<dbReference type="EMBL" id="FNJR01000003">
    <property type="protein sequence ID" value="SDP34855.1"/>
    <property type="molecule type" value="Genomic_DNA"/>
</dbReference>
<dbReference type="AlphaFoldDB" id="A0A1H0RZQ6"/>
<evidence type="ECO:0000259" key="1">
    <source>
        <dbReference type="PROSITE" id="PS50943"/>
    </source>
</evidence>
<dbReference type="InterPro" id="IPR010982">
    <property type="entry name" value="Lambda_DNA-bd_dom_sf"/>
</dbReference>
<evidence type="ECO:0000313" key="2">
    <source>
        <dbReference type="EMBL" id="SDP34855.1"/>
    </source>
</evidence>
<dbReference type="Pfam" id="PF13560">
    <property type="entry name" value="HTH_31"/>
    <property type="match status" value="1"/>
</dbReference>
<reference evidence="3" key="1">
    <citation type="submission" date="2016-10" db="EMBL/GenBank/DDBJ databases">
        <authorList>
            <person name="Varghese N."/>
            <person name="Submissions S."/>
        </authorList>
    </citation>
    <scope>NUCLEOTIDE SEQUENCE [LARGE SCALE GENOMIC DNA]</scope>
    <source>
        <strain evidence="3">DSM 46732</strain>
    </source>
</reference>
<organism evidence="2 3">
    <name type="scientific">Actinopolyspora xinjiangensis</name>
    <dbReference type="NCBI Taxonomy" id="405564"/>
    <lineage>
        <taxon>Bacteria</taxon>
        <taxon>Bacillati</taxon>
        <taxon>Actinomycetota</taxon>
        <taxon>Actinomycetes</taxon>
        <taxon>Actinopolysporales</taxon>
        <taxon>Actinopolysporaceae</taxon>
        <taxon>Actinopolyspora</taxon>
    </lineage>
</organism>
<evidence type="ECO:0000313" key="3">
    <source>
        <dbReference type="Proteomes" id="UP000199497"/>
    </source>
</evidence>
<dbReference type="PROSITE" id="PS50943">
    <property type="entry name" value="HTH_CROC1"/>
    <property type="match status" value="1"/>
</dbReference>
<keyword evidence="3" id="KW-1185">Reference proteome</keyword>
<dbReference type="STRING" id="405564.SAMN04487905_103301"/>
<sequence length="222" mass="24721">MRAARLDAGLSLSRMAELTHFSKPYLGQVETGTRTATMDVVDAYERVLGAGMWRKEITHPGLTRIKGEQRLSALVHSIRSGSPDVFSKRPTAHATDVAVGTRMDPDGIRQFRQWMTEGETATLRTNSLSVLAKLPGRENAELVVQVLEEDPKVRRLCLASDISRLTQVDWKTALRVADDLPSHPEPRKLARKAAKEAVDPKDTESRWCGSYMLRHLAPVVGR</sequence>
<accession>A0A1H0RZQ6</accession>
<gene>
    <name evidence="2" type="ORF">SAMN04487905_103301</name>
</gene>
<protein>
    <submittedName>
        <fullName evidence="2">Helix-turn-helix domain-containing protein</fullName>
    </submittedName>
</protein>
<feature type="domain" description="HTH cro/C1-type" evidence="1">
    <location>
        <begin position="1"/>
        <end position="49"/>
    </location>
</feature>
<name>A0A1H0RZQ6_9ACTN</name>
<dbReference type="SUPFAM" id="SSF47413">
    <property type="entry name" value="lambda repressor-like DNA-binding domains"/>
    <property type="match status" value="1"/>
</dbReference>
<dbReference type="InterPro" id="IPR001387">
    <property type="entry name" value="Cro/C1-type_HTH"/>
</dbReference>
<dbReference type="GO" id="GO:0003677">
    <property type="term" value="F:DNA binding"/>
    <property type="evidence" value="ECO:0007669"/>
    <property type="project" value="InterPro"/>
</dbReference>
<dbReference type="Proteomes" id="UP000199497">
    <property type="component" value="Unassembled WGS sequence"/>
</dbReference>